<feature type="domain" description="ATP-cone" evidence="4">
    <location>
        <begin position="5"/>
        <end position="86"/>
    </location>
</feature>
<dbReference type="AlphaFoldDB" id="A0A1G2D4V8"/>
<reference evidence="5 6" key="1">
    <citation type="journal article" date="2016" name="Nat. Commun.">
        <title>Thousands of microbial genomes shed light on interconnected biogeochemical processes in an aquifer system.</title>
        <authorList>
            <person name="Anantharaman K."/>
            <person name="Brown C.T."/>
            <person name="Hug L.A."/>
            <person name="Sharon I."/>
            <person name="Castelle C.J."/>
            <person name="Probst A.J."/>
            <person name="Thomas B.C."/>
            <person name="Singh A."/>
            <person name="Wilkins M.J."/>
            <person name="Karaoz U."/>
            <person name="Brodie E.L."/>
            <person name="Williams K.H."/>
            <person name="Hubbard S.S."/>
            <person name="Banfield J.F."/>
        </authorList>
    </citation>
    <scope>NUCLEOTIDE SEQUENCE [LARGE SCALE GENOMIC DNA]</scope>
</reference>
<comment type="caution">
    <text evidence="5">The sequence shown here is derived from an EMBL/GenBank/DDBJ whole genome shotgun (WGS) entry which is preliminary data.</text>
</comment>
<evidence type="ECO:0000313" key="6">
    <source>
        <dbReference type="Proteomes" id="UP000177996"/>
    </source>
</evidence>
<dbReference type="GO" id="GO:0005524">
    <property type="term" value="F:ATP binding"/>
    <property type="evidence" value="ECO:0007669"/>
    <property type="project" value="UniProtKB-UniRule"/>
</dbReference>
<organism evidence="5 6">
    <name type="scientific">Candidatus Lloydbacteria bacterium RIFCSPHIGHO2_02_FULL_50_13</name>
    <dbReference type="NCBI Taxonomy" id="1798661"/>
    <lineage>
        <taxon>Bacteria</taxon>
        <taxon>Candidatus Lloydiibacteriota</taxon>
    </lineage>
</organism>
<dbReference type="InterPro" id="IPR011856">
    <property type="entry name" value="tRNA_endonuc-like_dom_sf"/>
</dbReference>
<protein>
    <recommendedName>
        <fullName evidence="4">ATP-cone domain-containing protein</fullName>
    </recommendedName>
</protein>
<evidence type="ECO:0000256" key="2">
    <source>
        <dbReference type="ARBA" id="ARBA00022840"/>
    </source>
</evidence>
<accession>A0A1G2D4V8</accession>
<dbReference type="GO" id="GO:0004519">
    <property type="term" value="F:endonuclease activity"/>
    <property type="evidence" value="ECO:0007669"/>
    <property type="project" value="InterPro"/>
</dbReference>
<dbReference type="InterPro" id="IPR005144">
    <property type="entry name" value="ATP-cone_dom"/>
</dbReference>
<dbReference type="SUPFAM" id="SSF52980">
    <property type="entry name" value="Restriction endonuclease-like"/>
    <property type="match status" value="1"/>
</dbReference>
<gene>
    <name evidence="5" type="ORF">A3D65_03000</name>
</gene>
<dbReference type="GO" id="GO:0009307">
    <property type="term" value="P:DNA restriction-modification system"/>
    <property type="evidence" value="ECO:0007669"/>
    <property type="project" value="InterPro"/>
</dbReference>
<evidence type="ECO:0000256" key="1">
    <source>
        <dbReference type="ARBA" id="ARBA00022741"/>
    </source>
</evidence>
<name>A0A1G2D4V8_9BACT</name>
<dbReference type="InterPro" id="IPR011335">
    <property type="entry name" value="Restrct_endonuc-II-like"/>
</dbReference>
<dbReference type="Proteomes" id="UP000177996">
    <property type="component" value="Unassembled WGS sequence"/>
</dbReference>
<dbReference type="InterPro" id="IPR007560">
    <property type="entry name" value="Restrct_endonuc_IV_Mrr"/>
</dbReference>
<evidence type="ECO:0000259" key="4">
    <source>
        <dbReference type="PROSITE" id="PS51161"/>
    </source>
</evidence>
<proteinExistence type="predicted"/>
<dbReference type="CDD" id="cd22308">
    <property type="entry name" value="Af1548-like"/>
    <property type="match status" value="1"/>
</dbReference>
<dbReference type="EMBL" id="MHLL01000033">
    <property type="protein sequence ID" value="OGZ08492.1"/>
    <property type="molecule type" value="Genomic_DNA"/>
</dbReference>
<sequence>MQKPIYLIKASGERELWDSRKLERSLRAAKAGDELAKEIVRHIEKDLWDGLRTSEIYAHAFALLKRYDRPIAAEYSLRKSLAELGPSGFPFERFVAKLLEARGYRTEVGKIIRGACVSHEVDVIAEKDDERILVEAKFHNSSEIKSDVKVALYVAARFDDIGKRMRREEDAPKRFTHAWLITNTSFTSQAIKYGACAGLALTGWNHPKGRTLQDLVQESRMHPVTCLTTLSAPQKSELLSEGIVLCRDIVKDTSPLSRIGIGKARIAAVVKEGERLCPATT</sequence>
<dbReference type="STRING" id="1798661.A3D65_03000"/>
<keyword evidence="2 3" id="KW-0067">ATP-binding</keyword>
<keyword evidence="1 3" id="KW-0547">Nucleotide-binding</keyword>
<dbReference type="PROSITE" id="PS51161">
    <property type="entry name" value="ATP_CONE"/>
    <property type="match status" value="1"/>
</dbReference>
<evidence type="ECO:0000256" key="3">
    <source>
        <dbReference type="PROSITE-ProRule" id="PRU00492"/>
    </source>
</evidence>
<dbReference type="Pfam" id="PF04471">
    <property type="entry name" value="Mrr_cat"/>
    <property type="match status" value="1"/>
</dbReference>
<dbReference type="GO" id="GO:0003677">
    <property type="term" value="F:DNA binding"/>
    <property type="evidence" value="ECO:0007669"/>
    <property type="project" value="InterPro"/>
</dbReference>
<dbReference type="Gene3D" id="3.40.1350.10">
    <property type="match status" value="1"/>
</dbReference>
<evidence type="ECO:0000313" key="5">
    <source>
        <dbReference type="EMBL" id="OGZ08492.1"/>
    </source>
</evidence>